<accession>A0A7I7MJA4</accession>
<proteinExistence type="predicted"/>
<organism evidence="1 2">
    <name type="scientific">Mycobacterium shinjukuense</name>
    <dbReference type="NCBI Taxonomy" id="398694"/>
    <lineage>
        <taxon>Bacteria</taxon>
        <taxon>Bacillati</taxon>
        <taxon>Actinomycetota</taxon>
        <taxon>Actinomycetes</taxon>
        <taxon>Mycobacteriales</taxon>
        <taxon>Mycobacteriaceae</taxon>
        <taxon>Mycobacterium</taxon>
    </lineage>
</organism>
<gene>
    <name evidence="1" type="ORF">MSHI_03300</name>
</gene>
<protein>
    <submittedName>
        <fullName evidence="1">Antitoxin</fullName>
    </submittedName>
</protein>
<dbReference type="EMBL" id="AP022575">
    <property type="protein sequence ID" value="BBX72424.1"/>
    <property type="molecule type" value="Genomic_DNA"/>
</dbReference>
<name>A0A7I7MJA4_9MYCO</name>
<dbReference type="KEGG" id="mshj:MSHI_03300"/>
<dbReference type="AlphaFoldDB" id="A0A7I7MJA4"/>
<reference evidence="1 2" key="1">
    <citation type="journal article" date="2019" name="Emerg. Microbes Infect.">
        <title>Comprehensive subspecies identification of 175 nontuberculous mycobacteria species based on 7547 genomic profiles.</title>
        <authorList>
            <person name="Matsumoto Y."/>
            <person name="Kinjo T."/>
            <person name="Motooka D."/>
            <person name="Nabeya D."/>
            <person name="Jung N."/>
            <person name="Uechi K."/>
            <person name="Horii T."/>
            <person name="Iida T."/>
            <person name="Fujita J."/>
            <person name="Nakamura S."/>
        </authorList>
    </citation>
    <scope>NUCLEOTIDE SEQUENCE [LARGE SCALE GENOMIC DNA]</scope>
    <source>
        <strain evidence="1 2">JCM 14233</strain>
    </source>
</reference>
<sequence>MSIDDDVLLAVKERARRESRTAGAVLSDLARQALTHQYAPPAPGAPDAFFGFEPLPHRGGAVSNALIDRLRDEHGG</sequence>
<evidence type="ECO:0000313" key="1">
    <source>
        <dbReference type="EMBL" id="BBX72424.1"/>
    </source>
</evidence>
<dbReference type="Proteomes" id="UP000467236">
    <property type="component" value="Chromosome"/>
</dbReference>
<keyword evidence="2" id="KW-1185">Reference proteome</keyword>
<evidence type="ECO:0000313" key="2">
    <source>
        <dbReference type="Proteomes" id="UP000467236"/>
    </source>
</evidence>